<keyword evidence="4 6" id="KW-0238">DNA-binding</keyword>
<evidence type="ECO:0000256" key="5">
    <source>
        <dbReference type="ARBA" id="ARBA00023172"/>
    </source>
</evidence>
<keyword evidence="5 6" id="KW-0233">DNA recombination</keyword>
<reference evidence="8" key="2">
    <citation type="journal article" date="2016" name="Int. J. Syst. Evol. Microbiol.">
        <title>Complete genome sequence and cell structure of Limnochorda pilosa, a Gram-negative spore-former within the phylum Firmicutes.</title>
        <authorList>
            <person name="Watanabe M."/>
            <person name="Kojima H."/>
            <person name="Fukui M."/>
        </authorList>
    </citation>
    <scope>NUCLEOTIDE SEQUENCE [LARGE SCALE GENOMIC DNA]</scope>
    <source>
        <strain evidence="8">HC45</strain>
    </source>
</reference>
<reference evidence="8" key="1">
    <citation type="submission" date="2015-07" db="EMBL/GenBank/DDBJ databases">
        <title>Complete genome sequence and phylogenetic analysis of Limnochorda pilosa.</title>
        <authorList>
            <person name="Watanabe M."/>
            <person name="Kojima H."/>
            <person name="Fukui M."/>
        </authorList>
    </citation>
    <scope>NUCLEOTIDE SEQUENCE [LARGE SCALE GENOMIC DNA]</scope>
    <source>
        <strain evidence="8">HC45</strain>
    </source>
</reference>
<evidence type="ECO:0000256" key="2">
    <source>
        <dbReference type="ARBA" id="ARBA00010961"/>
    </source>
</evidence>
<dbReference type="GO" id="GO:0006313">
    <property type="term" value="P:DNA transposition"/>
    <property type="evidence" value="ECO:0007669"/>
    <property type="project" value="UniProtKB-UniRule"/>
</dbReference>
<keyword evidence="6" id="KW-0814">Transposable element</keyword>
<dbReference type="GO" id="GO:0003677">
    <property type="term" value="F:DNA binding"/>
    <property type="evidence" value="ECO:0007669"/>
    <property type="project" value="UniProtKB-UniRule"/>
</dbReference>
<dbReference type="PANTHER" id="PTHR33217">
    <property type="entry name" value="TRANSPOSASE FOR INSERTION SEQUENCE ELEMENT IS1081"/>
    <property type="match status" value="1"/>
</dbReference>
<dbReference type="Pfam" id="PF00872">
    <property type="entry name" value="Transposase_mut"/>
    <property type="match status" value="1"/>
</dbReference>
<dbReference type="AlphaFoldDB" id="A0A0K2SRB0"/>
<dbReference type="InterPro" id="IPR001207">
    <property type="entry name" value="Transposase_mutator"/>
</dbReference>
<dbReference type="Proteomes" id="UP000065807">
    <property type="component" value="Chromosome"/>
</dbReference>
<keyword evidence="3 6" id="KW-0815">Transposition</keyword>
<dbReference type="EMBL" id="AP014924">
    <property type="protein sequence ID" value="BAS29374.1"/>
    <property type="molecule type" value="Genomic_DNA"/>
</dbReference>
<evidence type="ECO:0000313" key="8">
    <source>
        <dbReference type="Proteomes" id="UP000065807"/>
    </source>
</evidence>
<keyword evidence="8" id="KW-1185">Reference proteome</keyword>
<dbReference type="OrthoDB" id="9779930at2"/>
<proteinExistence type="inferred from homology"/>
<dbReference type="GO" id="GO:0004803">
    <property type="term" value="F:transposase activity"/>
    <property type="evidence" value="ECO:0007669"/>
    <property type="project" value="UniProtKB-UniRule"/>
</dbReference>
<dbReference type="PANTHER" id="PTHR33217:SF9">
    <property type="entry name" value="MUTATOR FAMILY TRANSPOSASE"/>
    <property type="match status" value="1"/>
</dbReference>
<evidence type="ECO:0000256" key="6">
    <source>
        <dbReference type="RuleBase" id="RU365089"/>
    </source>
</evidence>
<evidence type="ECO:0000256" key="1">
    <source>
        <dbReference type="ARBA" id="ARBA00002190"/>
    </source>
</evidence>
<sequence length="82" mass="9858">MERFERAYPSAVRTFTDDLEASLDHLKVPQAHRKYVRTTNLIERSFEEQRRRTKVLPRFWTEHSALKLVFATLQRATKRGIR</sequence>
<accession>A0A0K2SRB0</accession>
<organism evidence="7 8">
    <name type="scientific">Limnochorda pilosa</name>
    <dbReference type="NCBI Taxonomy" id="1555112"/>
    <lineage>
        <taxon>Bacteria</taxon>
        <taxon>Bacillati</taxon>
        <taxon>Bacillota</taxon>
        <taxon>Limnochordia</taxon>
        <taxon>Limnochordales</taxon>
        <taxon>Limnochordaceae</taxon>
        <taxon>Limnochorda</taxon>
    </lineage>
</organism>
<dbReference type="KEGG" id="lpil:LIP_3563"/>
<comment type="similarity">
    <text evidence="2 6">Belongs to the transposase mutator family.</text>
</comment>
<dbReference type="PATRIC" id="fig|1555112.3.peg.3600"/>
<evidence type="ECO:0000256" key="3">
    <source>
        <dbReference type="ARBA" id="ARBA00022578"/>
    </source>
</evidence>
<comment type="function">
    <text evidence="1 6">Required for the transposition of the insertion element.</text>
</comment>
<name>A0A0K2SRB0_LIMPI</name>
<evidence type="ECO:0000256" key="4">
    <source>
        <dbReference type="ARBA" id="ARBA00023125"/>
    </source>
</evidence>
<protein>
    <recommendedName>
        <fullName evidence="6">Mutator family transposase</fullName>
    </recommendedName>
</protein>
<evidence type="ECO:0000313" key="7">
    <source>
        <dbReference type="EMBL" id="BAS29374.1"/>
    </source>
</evidence>
<gene>
    <name evidence="7" type="ORF">LIP_3563</name>
</gene>